<reference evidence="3" key="1">
    <citation type="journal article" date="2014" name="Genome Announc.">
        <title>Draft genome sequence of Colletotrichum sublineola, a destructive pathogen of cultivated sorghum.</title>
        <authorList>
            <person name="Baroncelli R."/>
            <person name="Sanz-Martin J.M."/>
            <person name="Rech G.E."/>
            <person name="Sukno S.A."/>
            <person name="Thon M.R."/>
        </authorList>
    </citation>
    <scope>NUCLEOTIDE SEQUENCE [LARGE SCALE GENOMIC DNA]</scope>
    <source>
        <strain evidence="3">TX430BB</strain>
    </source>
</reference>
<evidence type="ECO:0000313" key="2">
    <source>
        <dbReference type="EMBL" id="KDN62984.1"/>
    </source>
</evidence>
<evidence type="ECO:0000313" key="3">
    <source>
        <dbReference type="Proteomes" id="UP000027238"/>
    </source>
</evidence>
<feature type="compositionally biased region" description="Basic and acidic residues" evidence="1">
    <location>
        <begin position="605"/>
        <end position="614"/>
    </location>
</feature>
<name>A0A066X5M1_COLSU</name>
<sequence length="731" mass="82322">MSRETYFRAISTRGPESFAYFVVARFKPTGRHLPLAIVSIEGSSEARLRDGYVLKDCLQVINVFSAPANRAAIEAELGLASHFYRTESSLGERIDLPEPSSDLSSVVCPHMAYQRPAQREGDPEDPFAFGHMDSMFDEVSSDVDSSDFTELADEDSYAVSNSRIPEFPFILTSLLLGLGHDTSRNDALRMHIRPSCTVFNDCSLKHGMVVIDISDLNHIRYGIVAFKISEWATVSRHPLSDWDPVEDRPPEDDPVLKTEQIRSREPLSAVQYMDKFNYNRYTKNWAQTTRLLEGKPLIDPNVMDYIWPRGDIVTATDQQLHQALPNTLHHQAVRRLVKDVQGIEQYNMSVFEIPLLLPEFRETLKLHLRDNPDCLGPNIASGQLLGLAYAGQQDLDWTAFKGLSFENVSAALQFSDLEEARSLSLCIDLFQDSPEPLLTAIARMEAMENVSFLQDPERTDDEATKRLYLAVSSSPTHASLLVSKRLMFTCSYSSPLIKRPWLLPNTHYAVPKAYPVQQMFVRKQGQDNDDPGSSTCEWTTACFYLGDGLLRPERAATGLLVYLRGFFFGTDEHLFSFSRAPPSFKEFSPGAEISPILAEVAARPPKPDHPRATDEAANARLSSERYKAPEDDRPHNARTVQATLMGHMDAARYLRYAFVRAAQGDGPTDRNHGTRHHGVIEPGDIEVCDLIGFLKATKTNFDPSDVEKELNITGVWMYWKIQSLAQFFRTL</sequence>
<proteinExistence type="predicted"/>
<dbReference type="OrthoDB" id="4802065at2759"/>
<gene>
    <name evidence="2" type="ORF">CSUB01_09303</name>
</gene>
<dbReference type="eggNOG" id="ENOG502SXBC">
    <property type="taxonomic scope" value="Eukaryota"/>
</dbReference>
<evidence type="ECO:0000256" key="1">
    <source>
        <dbReference type="SAM" id="MobiDB-lite"/>
    </source>
</evidence>
<protein>
    <submittedName>
        <fullName evidence="2">Uncharacterized protein</fullName>
    </submittedName>
</protein>
<organism evidence="2 3">
    <name type="scientific">Colletotrichum sublineola</name>
    <name type="common">Sorghum anthracnose fungus</name>
    <dbReference type="NCBI Taxonomy" id="1173701"/>
    <lineage>
        <taxon>Eukaryota</taxon>
        <taxon>Fungi</taxon>
        <taxon>Dikarya</taxon>
        <taxon>Ascomycota</taxon>
        <taxon>Pezizomycotina</taxon>
        <taxon>Sordariomycetes</taxon>
        <taxon>Hypocreomycetidae</taxon>
        <taxon>Glomerellales</taxon>
        <taxon>Glomerellaceae</taxon>
        <taxon>Colletotrichum</taxon>
        <taxon>Colletotrichum graminicola species complex</taxon>
    </lineage>
</organism>
<dbReference type="AlphaFoldDB" id="A0A066X5M1"/>
<dbReference type="EMBL" id="JMSE01001277">
    <property type="protein sequence ID" value="KDN62984.1"/>
    <property type="molecule type" value="Genomic_DNA"/>
</dbReference>
<dbReference type="Proteomes" id="UP000027238">
    <property type="component" value="Unassembled WGS sequence"/>
</dbReference>
<feature type="compositionally biased region" description="Basic and acidic residues" evidence="1">
    <location>
        <begin position="622"/>
        <end position="633"/>
    </location>
</feature>
<comment type="caution">
    <text evidence="2">The sequence shown here is derived from an EMBL/GenBank/DDBJ whole genome shotgun (WGS) entry which is preliminary data.</text>
</comment>
<accession>A0A066X5M1</accession>
<feature type="region of interest" description="Disordered" evidence="1">
    <location>
        <begin position="603"/>
        <end position="633"/>
    </location>
</feature>
<dbReference type="STRING" id="1173701.A0A066X5M1"/>
<keyword evidence="3" id="KW-1185">Reference proteome</keyword>
<dbReference type="OMA" id="TWARRLM"/>
<dbReference type="HOGENOM" id="CLU_010369_0_0_1"/>